<evidence type="ECO:0000259" key="3">
    <source>
        <dbReference type="Pfam" id="PF25973"/>
    </source>
</evidence>
<dbReference type="InterPro" id="IPR058647">
    <property type="entry name" value="BSH_CzcB-like"/>
</dbReference>
<dbReference type="SUPFAM" id="SSF111369">
    <property type="entry name" value="HlyD-like secretion proteins"/>
    <property type="match status" value="1"/>
</dbReference>
<feature type="domain" description="CusB-like beta-barrel" evidence="2">
    <location>
        <begin position="230"/>
        <end position="302"/>
    </location>
</feature>
<evidence type="ECO:0000259" key="2">
    <source>
        <dbReference type="Pfam" id="PF25954"/>
    </source>
</evidence>
<dbReference type="PROSITE" id="PS51257">
    <property type="entry name" value="PROKAR_LIPOPROTEIN"/>
    <property type="match status" value="1"/>
</dbReference>
<reference evidence="5 6" key="1">
    <citation type="submission" date="2021-02" db="EMBL/GenBank/DDBJ databases">
        <title>De Novo genome assembly of isolated myxobacteria.</title>
        <authorList>
            <person name="Stevens D.C."/>
        </authorList>
    </citation>
    <scope>NUCLEOTIDE SEQUENCE [LARGE SCALE GENOMIC DNA]</scope>
    <source>
        <strain evidence="5 6">SCHIC003</strain>
    </source>
</reference>
<dbReference type="Gene3D" id="2.40.50.100">
    <property type="match status" value="1"/>
</dbReference>
<dbReference type="Gene3D" id="1.10.287.470">
    <property type="entry name" value="Helix hairpin bin"/>
    <property type="match status" value="1"/>
</dbReference>
<dbReference type="InterPro" id="IPR058637">
    <property type="entry name" value="YknX-like_C"/>
</dbReference>
<evidence type="ECO:0000313" key="6">
    <source>
        <dbReference type="Proteomes" id="UP000663090"/>
    </source>
</evidence>
<dbReference type="Pfam" id="PF25954">
    <property type="entry name" value="Beta-barrel_RND_2"/>
    <property type="match status" value="1"/>
</dbReference>
<dbReference type="NCBIfam" id="TIGR01730">
    <property type="entry name" value="RND_mfp"/>
    <property type="match status" value="1"/>
</dbReference>
<protein>
    <submittedName>
        <fullName evidence="5">Efflux RND transporter periplasmic adaptor subunit</fullName>
    </submittedName>
</protein>
<comment type="similarity">
    <text evidence="1">Belongs to the membrane fusion protein (MFP) (TC 8.A.1) family.</text>
</comment>
<evidence type="ECO:0000259" key="4">
    <source>
        <dbReference type="Pfam" id="PF25989"/>
    </source>
</evidence>
<dbReference type="PANTHER" id="PTHR30469">
    <property type="entry name" value="MULTIDRUG RESISTANCE PROTEIN MDTA"/>
    <property type="match status" value="1"/>
</dbReference>
<proteinExistence type="inferred from homology"/>
<dbReference type="Pfam" id="PF25989">
    <property type="entry name" value="YknX_C"/>
    <property type="match status" value="1"/>
</dbReference>
<name>A0ABX7NAN1_9BACT</name>
<dbReference type="InterPro" id="IPR058792">
    <property type="entry name" value="Beta-barrel_RND_2"/>
</dbReference>
<feature type="domain" description="CzcB-like barrel-sandwich hybrid" evidence="3">
    <location>
        <begin position="76"/>
        <end position="209"/>
    </location>
</feature>
<sequence length="378" mass="40423">MRWELSEMRARAKRWSVLLAAGGLVGVSACRTAEAPAKTSSETARPVARTAAATFRVESSRLESNLRLPAELMADQTVDVYAKVNSYVKNLRVDIGSVVRKGDLLVTLEAPEIEAQLASAKARQAAMEAVHVASKASYERLVKTSETQGAVARDAIDQARAKEQADAAQVVAAKATHDELAAMKGYLVMKAPFDGVVTERNVELGTYVGPSGRGSNKPMVVVKALQKMRLTVSIPESYSPYVRLGDTVSFSVRSLPGRVFSANITRRAGALDAALRSERVEADVDNADGALMPMMVAEARLKLSSPGPTVVLPRTAVVESGMGTYVLRVQDGAARRIPVTRGLRVGENIEVFGALEAGDVLVLKATEEMKEGMRVAEG</sequence>
<dbReference type="InterPro" id="IPR006143">
    <property type="entry name" value="RND_pump_MFP"/>
</dbReference>
<evidence type="ECO:0000313" key="5">
    <source>
        <dbReference type="EMBL" id="QSQ14584.1"/>
    </source>
</evidence>
<dbReference type="Pfam" id="PF25973">
    <property type="entry name" value="BSH_CzcB"/>
    <property type="match status" value="1"/>
</dbReference>
<organism evidence="5 6">
    <name type="scientific">Myxococcus landrumensis</name>
    <dbReference type="NCBI Taxonomy" id="2813577"/>
    <lineage>
        <taxon>Bacteria</taxon>
        <taxon>Pseudomonadati</taxon>
        <taxon>Myxococcota</taxon>
        <taxon>Myxococcia</taxon>
        <taxon>Myxococcales</taxon>
        <taxon>Cystobacterineae</taxon>
        <taxon>Myxococcaceae</taxon>
        <taxon>Myxococcus</taxon>
    </lineage>
</organism>
<accession>A0ABX7NAN1</accession>
<dbReference type="Gene3D" id="2.40.420.20">
    <property type="match status" value="1"/>
</dbReference>
<feature type="domain" description="YknX-like C-terminal permuted SH3-like" evidence="4">
    <location>
        <begin position="310"/>
        <end position="376"/>
    </location>
</feature>
<gene>
    <name evidence="5" type="ORF">JY572_00335</name>
</gene>
<dbReference type="Gene3D" id="2.40.30.170">
    <property type="match status" value="1"/>
</dbReference>
<dbReference type="PANTHER" id="PTHR30469:SF37">
    <property type="entry name" value="RAGD PROTEIN"/>
    <property type="match status" value="1"/>
</dbReference>
<evidence type="ECO:0000256" key="1">
    <source>
        <dbReference type="ARBA" id="ARBA00009477"/>
    </source>
</evidence>
<dbReference type="Proteomes" id="UP000663090">
    <property type="component" value="Chromosome"/>
</dbReference>
<dbReference type="EMBL" id="CP071091">
    <property type="protein sequence ID" value="QSQ14584.1"/>
    <property type="molecule type" value="Genomic_DNA"/>
</dbReference>
<keyword evidence="6" id="KW-1185">Reference proteome</keyword>